<keyword evidence="2" id="KW-1133">Transmembrane helix</keyword>
<organism evidence="3 4">
    <name type="scientific">Glonium stellatum</name>
    <dbReference type="NCBI Taxonomy" id="574774"/>
    <lineage>
        <taxon>Eukaryota</taxon>
        <taxon>Fungi</taxon>
        <taxon>Dikarya</taxon>
        <taxon>Ascomycota</taxon>
        <taxon>Pezizomycotina</taxon>
        <taxon>Dothideomycetes</taxon>
        <taxon>Pleosporomycetidae</taxon>
        <taxon>Gloniales</taxon>
        <taxon>Gloniaceae</taxon>
        <taxon>Glonium</taxon>
    </lineage>
</organism>
<proteinExistence type="predicted"/>
<dbReference type="AlphaFoldDB" id="A0A8E2F152"/>
<evidence type="ECO:0000256" key="2">
    <source>
        <dbReference type="SAM" id="Phobius"/>
    </source>
</evidence>
<evidence type="ECO:0000313" key="3">
    <source>
        <dbReference type="EMBL" id="OCL08667.1"/>
    </source>
</evidence>
<dbReference type="EMBL" id="KV749623">
    <property type="protein sequence ID" value="OCL08667.1"/>
    <property type="molecule type" value="Genomic_DNA"/>
</dbReference>
<dbReference type="Proteomes" id="UP000250140">
    <property type="component" value="Unassembled WGS sequence"/>
</dbReference>
<feature type="transmembrane region" description="Helical" evidence="2">
    <location>
        <begin position="141"/>
        <end position="165"/>
    </location>
</feature>
<protein>
    <submittedName>
        <fullName evidence="3">Uncharacterized protein</fullName>
    </submittedName>
</protein>
<feature type="region of interest" description="Disordered" evidence="1">
    <location>
        <begin position="187"/>
        <end position="206"/>
    </location>
</feature>
<reference evidence="3 4" key="1">
    <citation type="journal article" date="2016" name="Nat. Commun.">
        <title>Ectomycorrhizal ecology is imprinted in the genome of the dominant symbiotic fungus Cenococcum geophilum.</title>
        <authorList>
            <consortium name="DOE Joint Genome Institute"/>
            <person name="Peter M."/>
            <person name="Kohler A."/>
            <person name="Ohm R.A."/>
            <person name="Kuo A."/>
            <person name="Krutzmann J."/>
            <person name="Morin E."/>
            <person name="Arend M."/>
            <person name="Barry K.W."/>
            <person name="Binder M."/>
            <person name="Choi C."/>
            <person name="Clum A."/>
            <person name="Copeland A."/>
            <person name="Grisel N."/>
            <person name="Haridas S."/>
            <person name="Kipfer T."/>
            <person name="LaButti K."/>
            <person name="Lindquist E."/>
            <person name="Lipzen A."/>
            <person name="Maire R."/>
            <person name="Meier B."/>
            <person name="Mihaltcheva S."/>
            <person name="Molinier V."/>
            <person name="Murat C."/>
            <person name="Poggeler S."/>
            <person name="Quandt C.A."/>
            <person name="Sperisen C."/>
            <person name="Tritt A."/>
            <person name="Tisserant E."/>
            <person name="Crous P.W."/>
            <person name="Henrissat B."/>
            <person name="Nehls U."/>
            <person name="Egli S."/>
            <person name="Spatafora J.W."/>
            <person name="Grigoriev I.V."/>
            <person name="Martin F.M."/>
        </authorList>
    </citation>
    <scope>NUCLEOTIDE SEQUENCE [LARGE SCALE GENOMIC DNA]</scope>
    <source>
        <strain evidence="3 4">CBS 207.34</strain>
    </source>
</reference>
<sequence>MGSKPRPAHYPSIPFHINRLFQFISSLAVVILIYYIFANIKQDTTSVPQGFPFTPYVRSSPKKEPWWWTTTHVVAHATVLGILITSVFKCLNRLRPLWNMVFNGLMFGGWTAGLIGTAQYLNSSKIISKCDSGLRCTLFELLIVCILIAKLTTILAFILDIFVYYRDRRHRRHRHNVRNVKAGEDGFMLRGNESGQSHQPDGDEDR</sequence>
<feature type="transmembrane region" description="Helical" evidence="2">
    <location>
        <begin position="100"/>
        <end position="121"/>
    </location>
</feature>
<keyword evidence="4" id="KW-1185">Reference proteome</keyword>
<feature type="transmembrane region" description="Helical" evidence="2">
    <location>
        <begin position="66"/>
        <end position="88"/>
    </location>
</feature>
<keyword evidence="2" id="KW-0472">Membrane</keyword>
<keyword evidence="2" id="KW-0812">Transmembrane</keyword>
<feature type="transmembrane region" description="Helical" evidence="2">
    <location>
        <begin position="20"/>
        <end position="37"/>
    </location>
</feature>
<gene>
    <name evidence="3" type="ORF">AOQ84DRAFT_439430</name>
</gene>
<accession>A0A8E2F152</accession>
<name>A0A8E2F152_9PEZI</name>
<evidence type="ECO:0000313" key="4">
    <source>
        <dbReference type="Proteomes" id="UP000250140"/>
    </source>
</evidence>
<evidence type="ECO:0000256" key="1">
    <source>
        <dbReference type="SAM" id="MobiDB-lite"/>
    </source>
</evidence>